<keyword evidence="1 4" id="KW-0349">Heme</keyword>
<protein>
    <submittedName>
        <fullName evidence="7">Cytochrome c553</fullName>
    </submittedName>
</protein>
<accession>A0A0A0HIP1</accession>
<dbReference type="InterPro" id="IPR009056">
    <property type="entry name" value="Cyt_c-like_dom"/>
</dbReference>
<feature type="chain" id="PRO_5001970159" evidence="5">
    <location>
        <begin position="22"/>
        <end position="134"/>
    </location>
</feature>
<dbReference type="STRING" id="215743.ROSMUCSMR3_03371"/>
<dbReference type="GO" id="GO:0020037">
    <property type="term" value="F:heme binding"/>
    <property type="evidence" value="ECO:0007669"/>
    <property type="project" value="InterPro"/>
</dbReference>
<dbReference type="OrthoDB" id="335174at2"/>
<evidence type="ECO:0000256" key="4">
    <source>
        <dbReference type="PROSITE-ProRule" id="PRU00433"/>
    </source>
</evidence>
<dbReference type="GO" id="GO:0046872">
    <property type="term" value="F:metal ion binding"/>
    <property type="evidence" value="ECO:0007669"/>
    <property type="project" value="UniProtKB-KW"/>
</dbReference>
<dbReference type="InterPro" id="IPR036909">
    <property type="entry name" value="Cyt_c-like_dom_sf"/>
</dbReference>
<evidence type="ECO:0000256" key="1">
    <source>
        <dbReference type="ARBA" id="ARBA00022617"/>
    </source>
</evidence>
<dbReference type="PROSITE" id="PS51007">
    <property type="entry name" value="CYTC"/>
    <property type="match status" value="1"/>
</dbReference>
<evidence type="ECO:0000313" key="8">
    <source>
        <dbReference type="Proteomes" id="UP000030021"/>
    </source>
</evidence>
<reference evidence="7 8" key="1">
    <citation type="submission" date="2013-01" db="EMBL/GenBank/DDBJ databases">
        <authorList>
            <person name="Fiebig A."/>
            <person name="Goeker M."/>
            <person name="Klenk H.-P.P."/>
        </authorList>
    </citation>
    <scope>NUCLEOTIDE SEQUENCE [LARGE SCALE GENOMIC DNA]</scope>
    <source>
        <strain evidence="7 8">DSM 17069</strain>
    </source>
</reference>
<dbReference type="Proteomes" id="UP000030021">
    <property type="component" value="Unassembled WGS sequence"/>
</dbReference>
<dbReference type="GO" id="GO:0009055">
    <property type="term" value="F:electron transfer activity"/>
    <property type="evidence" value="ECO:0007669"/>
    <property type="project" value="InterPro"/>
</dbReference>
<proteinExistence type="predicted"/>
<evidence type="ECO:0000259" key="6">
    <source>
        <dbReference type="PROSITE" id="PS51007"/>
    </source>
</evidence>
<keyword evidence="5" id="KW-0732">Signal</keyword>
<keyword evidence="3 4" id="KW-0408">Iron</keyword>
<keyword evidence="2 4" id="KW-0479">Metal-binding</keyword>
<feature type="signal peptide" evidence="5">
    <location>
        <begin position="1"/>
        <end position="21"/>
    </location>
</feature>
<dbReference type="RefSeq" id="WP_037268249.1">
    <property type="nucleotide sequence ID" value="NZ_KN293975.1"/>
</dbReference>
<name>A0A0A0HIP1_9RHOB</name>
<gene>
    <name evidence="7" type="ORF">rosmuc_02837</name>
</gene>
<feature type="domain" description="Cytochrome c" evidence="6">
    <location>
        <begin position="22"/>
        <end position="132"/>
    </location>
</feature>
<evidence type="ECO:0000313" key="7">
    <source>
        <dbReference type="EMBL" id="KGM86549.1"/>
    </source>
</evidence>
<dbReference type="PATRIC" id="fig|1288298.3.peg.2855"/>
<dbReference type="EMBL" id="AONH01000016">
    <property type="protein sequence ID" value="KGM86549.1"/>
    <property type="molecule type" value="Genomic_DNA"/>
</dbReference>
<dbReference type="eggNOG" id="COG2010">
    <property type="taxonomic scope" value="Bacteria"/>
</dbReference>
<dbReference type="Pfam" id="PF00034">
    <property type="entry name" value="Cytochrom_C"/>
    <property type="match status" value="1"/>
</dbReference>
<organism evidence="7 8">
    <name type="scientific">Roseovarius mucosus DSM 17069</name>
    <dbReference type="NCBI Taxonomy" id="1288298"/>
    <lineage>
        <taxon>Bacteria</taxon>
        <taxon>Pseudomonadati</taxon>
        <taxon>Pseudomonadota</taxon>
        <taxon>Alphaproteobacteria</taxon>
        <taxon>Rhodobacterales</taxon>
        <taxon>Roseobacteraceae</taxon>
        <taxon>Roseovarius</taxon>
    </lineage>
</organism>
<dbReference type="HOGENOM" id="CLU_131567_0_0_5"/>
<sequence>MRATLSIVILASLTLANATQAQDIRAGTQTYERYCAACHGIDGTGFGPMRAVLTLHPTDLTALKSSNNGHFPVERVVRRIDGRDPLVSHGSPMPIYGSFFEDRDVGLRTERGQTILTSQPVVDLVAYLETLQTP</sequence>
<evidence type="ECO:0000256" key="2">
    <source>
        <dbReference type="ARBA" id="ARBA00022723"/>
    </source>
</evidence>
<dbReference type="SUPFAM" id="SSF46626">
    <property type="entry name" value="Cytochrome c"/>
    <property type="match status" value="1"/>
</dbReference>
<dbReference type="Gene3D" id="1.10.760.10">
    <property type="entry name" value="Cytochrome c-like domain"/>
    <property type="match status" value="1"/>
</dbReference>
<dbReference type="AlphaFoldDB" id="A0A0A0HIP1"/>
<evidence type="ECO:0000256" key="5">
    <source>
        <dbReference type="SAM" id="SignalP"/>
    </source>
</evidence>
<evidence type="ECO:0000256" key="3">
    <source>
        <dbReference type="ARBA" id="ARBA00023004"/>
    </source>
</evidence>
<comment type="caution">
    <text evidence="7">The sequence shown here is derived from an EMBL/GenBank/DDBJ whole genome shotgun (WGS) entry which is preliminary data.</text>
</comment>